<dbReference type="Gene3D" id="1.20.1720.10">
    <property type="entry name" value="Multidrug resistance protein D"/>
    <property type="match status" value="1"/>
</dbReference>
<dbReference type="GO" id="GO:0005886">
    <property type="term" value="C:plasma membrane"/>
    <property type="evidence" value="ECO:0007669"/>
    <property type="project" value="UniProtKB-SubCell"/>
</dbReference>
<proteinExistence type="predicted"/>
<organism evidence="10 11">
    <name type="scientific">Streptomyces solincola</name>
    <dbReference type="NCBI Taxonomy" id="2100817"/>
    <lineage>
        <taxon>Bacteria</taxon>
        <taxon>Bacillati</taxon>
        <taxon>Actinomycetota</taxon>
        <taxon>Actinomycetes</taxon>
        <taxon>Kitasatosporales</taxon>
        <taxon>Streptomycetaceae</taxon>
        <taxon>Streptomyces</taxon>
    </lineage>
</organism>
<dbReference type="InterPro" id="IPR011701">
    <property type="entry name" value="MFS"/>
</dbReference>
<dbReference type="Pfam" id="PF07690">
    <property type="entry name" value="MFS_1"/>
    <property type="match status" value="1"/>
</dbReference>
<accession>A0A2S9Q104</accession>
<feature type="transmembrane region" description="Helical" evidence="8">
    <location>
        <begin position="257"/>
        <end position="278"/>
    </location>
</feature>
<evidence type="ECO:0000313" key="11">
    <source>
        <dbReference type="Proteomes" id="UP000239322"/>
    </source>
</evidence>
<dbReference type="GO" id="GO:0046677">
    <property type="term" value="P:response to antibiotic"/>
    <property type="evidence" value="ECO:0007669"/>
    <property type="project" value="UniProtKB-KW"/>
</dbReference>
<evidence type="ECO:0000259" key="9">
    <source>
        <dbReference type="PROSITE" id="PS50850"/>
    </source>
</evidence>
<feature type="transmembrane region" description="Helical" evidence="8">
    <location>
        <begin position="104"/>
        <end position="125"/>
    </location>
</feature>
<keyword evidence="2" id="KW-0813">Transport</keyword>
<evidence type="ECO:0000256" key="2">
    <source>
        <dbReference type="ARBA" id="ARBA00022448"/>
    </source>
</evidence>
<protein>
    <recommendedName>
        <fullName evidence="9">Major facilitator superfamily (MFS) profile domain-containing protein</fullName>
    </recommendedName>
</protein>
<evidence type="ECO:0000256" key="1">
    <source>
        <dbReference type="ARBA" id="ARBA00004651"/>
    </source>
</evidence>
<keyword evidence="11" id="KW-1185">Reference proteome</keyword>
<dbReference type="InterPro" id="IPR020846">
    <property type="entry name" value="MFS_dom"/>
</dbReference>
<dbReference type="AlphaFoldDB" id="A0A2S9Q104"/>
<feature type="transmembrane region" description="Helical" evidence="8">
    <location>
        <begin position="464"/>
        <end position="485"/>
    </location>
</feature>
<feature type="transmembrane region" description="Helical" evidence="8">
    <location>
        <begin position="363"/>
        <end position="385"/>
    </location>
</feature>
<feature type="transmembrane region" description="Helical" evidence="8">
    <location>
        <begin position="137"/>
        <end position="157"/>
    </location>
</feature>
<evidence type="ECO:0000313" key="10">
    <source>
        <dbReference type="EMBL" id="PRH80360.1"/>
    </source>
</evidence>
<evidence type="ECO:0000256" key="5">
    <source>
        <dbReference type="ARBA" id="ARBA00023136"/>
    </source>
</evidence>
<dbReference type="PROSITE" id="PS50850">
    <property type="entry name" value="MFS"/>
    <property type="match status" value="1"/>
</dbReference>
<dbReference type="InterPro" id="IPR036259">
    <property type="entry name" value="MFS_trans_sf"/>
</dbReference>
<feature type="transmembrane region" description="Helical" evidence="8">
    <location>
        <begin position="417"/>
        <end position="443"/>
    </location>
</feature>
<dbReference type="SUPFAM" id="SSF103473">
    <property type="entry name" value="MFS general substrate transporter"/>
    <property type="match status" value="1"/>
</dbReference>
<dbReference type="Proteomes" id="UP000239322">
    <property type="component" value="Unassembled WGS sequence"/>
</dbReference>
<feature type="compositionally biased region" description="Low complexity" evidence="7">
    <location>
        <begin position="12"/>
        <end position="28"/>
    </location>
</feature>
<comment type="subcellular location">
    <subcellularLocation>
        <location evidence="1">Cell membrane</location>
        <topology evidence="1">Multi-pass membrane protein</topology>
    </subcellularLocation>
</comment>
<feature type="transmembrane region" description="Helical" evidence="8">
    <location>
        <begin position="69"/>
        <end position="92"/>
    </location>
</feature>
<dbReference type="PANTHER" id="PTHR42718:SF9">
    <property type="entry name" value="MAJOR FACILITATOR SUPERFAMILY MULTIDRUG TRANSPORTER MFSC"/>
    <property type="match status" value="1"/>
</dbReference>
<keyword evidence="3 8" id="KW-0812">Transmembrane</keyword>
<evidence type="ECO:0000256" key="7">
    <source>
        <dbReference type="SAM" id="MobiDB-lite"/>
    </source>
</evidence>
<evidence type="ECO:0000256" key="3">
    <source>
        <dbReference type="ARBA" id="ARBA00022692"/>
    </source>
</evidence>
<dbReference type="GO" id="GO:0022857">
    <property type="term" value="F:transmembrane transporter activity"/>
    <property type="evidence" value="ECO:0007669"/>
    <property type="project" value="InterPro"/>
</dbReference>
<keyword evidence="4 8" id="KW-1133">Transmembrane helix</keyword>
<evidence type="ECO:0000256" key="6">
    <source>
        <dbReference type="ARBA" id="ARBA00023251"/>
    </source>
</evidence>
<reference evidence="10 11" key="1">
    <citation type="submission" date="2018-03" db="EMBL/GenBank/DDBJ databases">
        <title>Novel Streptomyces sp. from soil.</title>
        <authorList>
            <person name="Tan G.Y.A."/>
            <person name="Lee Z.Y."/>
        </authorList>
    </citation>
    <scope>NUCLEOTIDE SEQUENCE [LARGE SCALE GENOMIC DNA]</scope>
    <source>
        <strain evidence="10 11">ST5x</strain>
    </source>
</reference>
<keyword evidence="5 8" id="KW-0472">Membrane</keyword>
<evidence type="ECO:0000256" key="8">
    <source>
        <dbReference type="SAM" id="Phobius"/>
    </source>
</evidence>
<sequence length="522" mass="54719">MVMKAPLPSPFSGRLSGADASASSGYSSVKPRQGPDASAPESLPEKGEGRGAFMTTRCARPADRPRKRLVLAAMGGAGGMVMLDQTVVAVALQPMALALGLTTAQMHWVVLVYVLSLSSFVPVGGMTTRRYGLLPTFRAGTLLFSASSAVCGFVPAGEGTEVVLCTARAVQGAGAALMLPVATTVVTAVYERHEHGRALSIYAGVAQVFFVGGPVAGALLIHNLGWRSVFWVNLPVGALILWALAKANVTNTVSDRRLHFLEPVLMTVGLACCVTGLYQSGEWGAYDVRTWALLCSGTVLLTASAWRMRSHRPPLLDLRLFGNRDYARAVAVTFLVQAAQLPALVHGTVYLRQRWDLSVLDTGIALLPLVVALAVGTAGSGFLLDRFHSVRLPVLAGLLCATAGMAGWTYLLPWSDYRWYVAPMIVAGFGLGLPIPALSAWMMDAVPARAQADASLLRQTMRQLGGVVGLAGAGAVVLAFGPRAVDAAGVGHTSATRAAFAFLSGVLALATLLSVSPMRRGA</sequence>
<keyword evidence="6" id="KW-0046">Antibiotic resistance</keyword>
<comment type="caution">
    <text evidence="10">The sequence shown here is derived from an EMBL/GenBank/DDBJ whole genome shotgun (WGS) entry which is preliminary data.</text>
</comment>
<evidence type="ECO:0000256" key="4">
    <source>
        <dbReference type="ARBA" id="ARBA00022989"/>
    </source>
</evidence>
<feature type="transmembrane region" description="Helical" evidence="8">
    <location>
        <begin position="228"/>
        <end position="245"/>
    </location>
</feature>
<gene>
    <name evidence="10" type="ORF">C6N75_04535</name>
</gene>
<dbReference type="EMBL" id="PVLV01000062">
    <property type="protein sequence ID" value="PRH80360.1"/>
    <property type="molecule type" value="Genomic_DNA"/>
</dbReference>
<name>A0A2S9Q104_9ACTN</name>
<feature type="region of interest" description="Disordered" evidence="7">
    <location>
        <begin position="1"/>
        <end position="53"/>
    </location>
</feature>
<feature type="transmembrane region" description="Helical" evidence="8">
    <location>
        <begin position="392"/>
        <end position="411"/>
    </location>
</feature>
<dbReference type="CDD" id="cd17321">
    <property type="entry name" value="MFS_MMR_MDR_like"/>
    <property type="match status" value="1"/>
</dbReference>
<feature type="transmembrane region" description="Helical" evidence="8">
    <location>
        <begin position="329"/>
        <end position="351"/>
    </location>
</feature>
<dbReference type="Gene3D" id="1.20.1250.20">
    <property type="entry name" value="MFS general substrate transporter like domains"/>
    <property type="match status" value="1"/>
</dbReference>
<feature type="transmembrane region" description="Helical" evidence="8">
    <location>
        <begin position="201"/>
        <end position="222"/>
    </location>
</feature>
<feature type="domain" description="Major facilitator superfamily (MFS) profile" evidence="9">
    <location>
        <begin position="70"/>
        <end position="522"/>
    </location>
</feature>
<dbReference type="PANTHER" id="PTHR42718">
    <property type="entry name" value="MAJOR FACILITATOR SUPERFAMILY MULTIDRUG TRANSPORTER MFSC"/>
    <property type="match status" value="1"/>
</dbReference>
<feature type="transmembrane region" description="Helical" evidence="8">
    <location>
        <begin position="290"/>
        <end position="308"/>
    </location>
</feature>
<feature type="transmembrane region" description="Helical" evidence="8">
    <location>
        <begin position="497"/>
        <end position="515"/>
    </location>
</feature>
<feature type="transmembrane region" description="Helical" evidence="8">
    <location>
        <begin position="169"/>
        <end position="189"/>
    </location>
</feature>